<reference evidence="1 2" key="1">
    <citation type="submission" date="2017-11" db="EMBL/GenBank/DDBJ databases">
        <title>Draft genome sequence of environmental isolate Aeromonas cavernicola sp. nov. MDC 2508.</title>
        <authorList>
            <person name="Colston S.M."/>
            <person name="Navarro A."/>
            <person name="Martinez-Murcia A.J."/>
            <person name="Graf J."/>
        </authorList>
    </citation>
    <scope>NUCLEOTIDE SEQUENCE [LARGE SCALE GENOMIC DNA]</scope>
    <source>
        <strain evidence="1 2">MDC 2508</strain>
    </source>
</reference>
<proteinExistence type="predicted"/>
<comment type="caution">
    <text evidence="1">The sequence shown here is derived from an EMBL/GenBank/DDBJ whole genome shotgun (WGS) entry which is preliminary data.</text>
</comment>
<accession>A0A2H9U636</accession>
<keyword evidence="2" id="KW-1185">Reference proteome</keyword>
<dbReference type="OrthoDB" id="5589402at2"/>
<dbReference type="Proteomes" id="UP000235861">
    <property type="component" value="Unassembled WGS sequence"/>
</dbReference>
<protein>
    <submittedName>
        <fullName evidence="1">Uncharacterized protein</fullName>
    </submittedName>
</protein>
<sequence length="97" mass="10953">MSAELNCLLTRLNDVVERMPDCFNTYEFAQKLALHYQPEFFAAGHSLAQHEGKTLRILHQKIAEALASSEGVIEGALLPCVTPWGEKASSPRWHRKF</sequence>
<name>A0A2H9U636_9GAMM</name>
<organism evidence="1 2">
    <name type="scientific">Aeromonas cavernicola</name>
    <dbReference type="NCBI Taxonomy" id="1006623"/>
    <lineage>
        <taxon>Bacteria</taxon>
        <taxon>Pseudomonadati</taxon>
        <taxon>Pseudomonadota</taxon>
        <taxon>Gammaproteobacteria</taxon>
        <taxon>Aeromonadales</taxon>
        <taxon>Aeromonadaceae</taxon>
        <taxon>Aeromonas</taxon>
    </lineage>
</organism>
<gene>
    <name evidence="1" type="ORF">CUC53_06845</name>
</gene>
<dbReference type="RefSeq" id="WP_100293460.1">
    <property type="nucleotide sequence ID" value="NZ_PGGC01000060.1"/>
</dbReference>
<evidence type="ECO:0000313" key="2">
    <source>
        <dbReference type="Proteomes" id="UP000235861"/>
    </source>
</evidence>
<evidence type="ECO:0000313" key="1">
    <source>
        <dbReference type="EMBL" id="PJG59516.1"/>
    </source>
</evidence>
<dbReference type="EMBL" id="PGGC01000060">
    <property type="protein sequence ID" value="PJG59516.1"/>
    <property type="molecule type" value="Genomic_DNA"/>
</dbReference>
<dbReference type="AlphaFoldDB" id="A0A2H9U636"/>